<organism evidence="3 4">
    <name type="scientific">Marinimicrobium koreense</name>
    <dbReference type="NCBI Taxonomy" id="306545"/>
    <lineage>
        <taxon>Bacteria</taxon>
        <taxon>Pseudomonadati</taxon>
        <taxon>Pseudomonadota</taxon>
        <taxon>Gammaproteobacteria</taxon>
        <taxon>Cellvibrionales</taxon>
        <taxon>Cellvibrionaceae</taxon>
        <taxon>Marinimicrobium</taxon>
    </lineage>
</organism>
<dbReference type="Proteomes" id="UP000273643">
    <property type="component" value="Unassembled WGS sequence"/>
</dbReference>
<dbReference type="PANTHER" id="PTHR43317">
    <property type="entry name" value="THERMOSPERMINE SYNTHASE ACAULIS5"/>
    <property type="match status" value="1"/>
</dbReference>
<dbReference type="EMBL" id="RJUK01000001">
    <property type="protein sequence ID" value="ROQ20392.1"/>
    <property type="molecule type" value="Genomic_DNA"/>
</dbReference>
<dbReference type="OrthoDB" id="191025at2"/>
<protein>
    <recommendedName>
        <fullName evidence="2">Methyltransferase domain-containing protein</fullName>
    </recommendedName>
</protein>
<proteinExistence type="predicted"/>
<dbReference type="Pfam" id="PF13649">
    <property type="entry name" value="Methyltransf_25"/>
    <property type="match status" value="1"/>
</dbReference>
<dbReference type="RefSeq" id="WP_123637551.1">
    <property type="nucleotide sequence ID" value="NZ_RJUK01000001.1"/>
</dbReference>
<dbReference type="InterPro" id="IPR041698">
    <property type="entry name" value="Methyltransf_25"/>
</dbReference>
<sequence>MALFWLRQQGEDRYEVRRAGNSLRLYTNGVFHSQYNPAEPVTGSVWDLLLLPAFALRSGRPSRVLLLGVGGGAVVCQLNRFLSPDLIVGIELNPVHLQVAREVFGASAANVCLLEADAREWLAQYRGPGFDLVIDDLFGHVGGEAERAIAADANWCSALWSVVAPGGALVMNFESEAQLLASALCKDRVIRRLWAEAQRLSTQHYANAIGAFFRQAPEWETFEARLQVHPELDQRRAQCRLRYRRKALGG</sequence>
<evidence type="ECO:0000259" key="2">
    <source>
        <dbReference type="Pfam" id="PF13649"/>
    </source>
</evidence>
<dbReference type="AlphaFoldDB" id="A0A3N1NNI3"/>
<name>A0A3N1NNI3_9GAMM</name>
<comment type="caution">
    <text evidence="3">The sequence shown here is derived from an EMBL/GenBank/DDBJ whole genome shotgun (WGS) entry which is preliminary data.</text>
</comment>
<dbReference type="Gene3D" id="3.40.50.150">
    <property type="entry name" value="Vaccinia Virus protein VP39"/>
    <property type="match status" value="1"/>
</dbReference>
<reference evidence="3 4" key="1">
    <citation type="submission" date="2018-11" db="EMBL/GenBank/DDBJ databases">
        <title>Genomic Encyclopedia of Type Strains, Phase IV (KMG-IV): sequencing the most valuable type-strain genomes for metagenomic binning, comparative biology and taxonomic classification.</title>
        <authorList>
            <person name="Goeker M."/>
        </authorList>
    </citation>
    <scope>NUCLEOTIDE SEQUENCE [LARGE SCALE GENOMIC DNA]</scope>
    <source>
        <strain evidence="3 4">DSM 16974</strain>
    </source>
</reference>
<feature type="domain" description="Methyltransferase" evidence="2">
    <location>
        <begin position="64"/>
        <end position="149"/>
    </location>
</feature>
<evidence type="ECO:0000313" key="4">
    <source>
        <dbReference type="Proteomes" id="UP000273643"/>
    </source>
</evidence>
<dbReference type="SUPFAM" id="SSF53335">
    <property type="entry name" value="S-adenosyl-L-methionine-dependent methyltransferases"/>
    <property type="match status" value="1"/>
</dbReference>
<accession>A0A3N1NNI3</accession>
<evidence type="ECO:0000313" key="3">
    <source>
        <dbReference type="EMBL" id="ROQ20392.1"/>
    </source>
</evidence>
<keyword evidence="4" id="KW-1185">Reference proteome</keyword>
<dbReference type="InterPro" id="IPR029063">
    <property type="entry name" value="SAM-dependent_MTases_sf"/>
</dbReference>
<dbReference type="PANTHER" id="PTHR43317:SF1">
    <property type="entry name" value="THERMOSPERMINE SYNTHASE ACAULIS5"/>
    <property type="match status" value="1"/>
</dbReference>
<dbReference type="GO" id="GO:0006596">
    <property type="term" value="P:polyamine biosynthetic process"/>
    <property type="evidence" value="ECO:0007669"/>
    <property type="project" value="UniProtKB-KW"/>
</dbReference>
<keyword evidence="1" id="KW-0620">Polyamine biosynthesis</keyword>
<evidence type="ECO:0000256" key="1">
    <source>
        <dbReference type="ARBA" id="ARBA00023115"/>
    </source>
</evidence>
<gene>
    <name evidence="3" type="ORF">EDC38_0996</name>
</gene>